<feature type="compositionally biased region" description="Pro residues" evidence="1">
    <location>
        <begin position="38"/>
        <end position="59"/>
    </location>
</feature>
<dbReference type="AlphaFoldDB" id="A0AAD7FXC7"/>
<accession>A0AAD7FXC7</accession>
<feature type="region of interest" description="Disordered" evidence="1">
    <location>
        <begin position="24"/>
        <end position="61"/>
    </location>
</feature>
<protein>
    <submittedName>
        <fullName evidence="2">Uncharacterized protein</fullName>
    </submittedName>
</protein>
<dbReference type="Proteomes" id="UP001221142">
    <property type="component" value="Unassembled WGS sequence"/>
</dbReference>
<evidence type="ECO:0000313" key="3">
    <source>
        <dbReference type="Proteomes" id="UP001221142"/>
    </source>
</evidence>
<reference evidence="2" key="1">
    <citation type="submission" date="2023-03" db="EMBL/GenBank/DDBJ databases">
        <title>Massive genome expansion in bonnet fungi (Mycena s.s.) driven by repeated elements and novel gene families across ecological guilds.</title>
        <authorList>
            <consortium name="Lawrence Berkeley National Laboratory"/>
            <person name="Harder C.B."/>
            <person name="Miyauchi S."/>
            <person name="Viragh M."/>
            <person name="Kuo A."/>
            <person name="Thoen E."/>
            <person name="Andreopoulos B."/>
            <person name="Lu D."/>
            <person name="Skrede I."/>
            <person name="Drula E."/>
            <person name="Henrissat B."/>
            <person name="Morin E."/>
            <person name="Kohler A."/>
            <person name="Barry K."/>
            <person name="LaButti K."/>
            <person name="Morin E."/>
            <person name="Salamov A."/>
            <person name="Lipzen A."/>
            <person name="Mereny Z."/>
            <person name="Hegedus B."/>
            <person name="Baldrian P."/>
            <person name="Stursova M."/>
            <person name="Weitz H."/>
            <person name="Taylor A."/>
            <person name="Grigoriev I.V."/>
            <person name="Nagy L.G."/>
            <person name="Martin F."/>
            <person name="Kauserud H."/>
        </authorList>
    </citation>
    <scope>NUCLEOTIDE SEQUENCE</scope>
    <source>
        <strain evidence="2">9284</strain>
    </source>
</reference>
<comment type="caution">
    <text evidence="2">The sequence shown here is derived from an EMBL/GenBank/DDBJ whole genome shotgun (WGS) entry which is preliminary data.</text>
</comment>
<name>A0AAD7FXC7_9AGAR</name>
<sequence>MNPFAQGWSNGSSYQHVSRGPTPSVYGFLPQVQHGHAQPPPRAQHHLPPPPQPAPPPMPNLLSFTFSSPNNTPLNSTVTSGHGQRYFRITTDSTTAGFSLVQNTRQECVAMIEWRKHPVVELIGLVSKRNSGKWLALSPDKSCRLMTVQGRHFGWIPDGRYISVRGATCFELTSEAIELGLLEVFVVSALLLMCGRNID</sequence>
<gene>
    <name evidence="2" type="ORF">FB45DRAFT_1115521</name>
</gene>
<dbReference type="EMBL" id="JARKIF010000003">
    <property type="protein sequence ID" value="KAJ7644374.1"/>
    <property type="molecule type" value="Genomic_DNA"/>
</dbReference>
<feature type="non-terminal residue" evidence="2">
    <location>
        <position position="1"/>
    </location>
</feature>
<keyword evidence="3" id="KW-1185">Reference proteome</keyword>
<proteinExistence type="predicted"/>
<organism evidence="2 3">
    <name type="scientific">Roridomyces roridus</name>
    <dbReference type="NCBI Taxonomy" id="1738132"/>
    <lineage>
        <taxon>Eukaryota</taxon>
        <taxon>Fungi</taxon>
        <taxon>Dikarya</taxon>
        <taxon>Basidiomycota</taxon>
        <taxon>Agaricomycotina</taxon>
        <taxon>Agaricomycetes</taxon>
        <taxon>Agaricomycetidae</taxon>
        <taxon>Agaricales</taxon>
        <taxon>Marasmiineae</taxon>
        <taxon>Mycenaceae</taxon>
        <taxon>Roridomyces</taxon>
    </lineage>
</organism>
<evidence type="ECO:0000256" key="1">
    <source>
        <dbReference type="SAM" id="MobiDB-lite"/>
    </source>
</evidence>
<evidence type="ECO:0000313" key="2">
    <source>
        <dbReference type="EMBL" id="KAJ7644374.1"/>
    </source>
</evidence>